<dbReference type="RefSeq" id="WP_148857071.1">
    <property type="nucleotide sequence ID" value="NZ_PHNJ01000002.1"/>
</dbReference>
<dbReference type="EMBL" id="PHNJ01000002">
    <property type="protein sequence ID" value="TYL39939.1"/>
    <property type="molecule type" value="Genomic_DNA"/>
</dbReference>
<feature type="region of interest" description="Disordered" evidence="1">
    <location>
        <begin position="189"/>
        <end position="233"/>
    </location>
</feature>
<keyword evidence="3" id="KW-1185">Reference proteome</keyword>
<evidence type="ECO:0000256" key="1">
    <source>
        <dbReference type="SAM" id="MobiDB-lite"/>
    </source>
</evidence>
<reference evidence="2" key="1">
    <citation type="submission" date="2017-11" db="EMBL/GenBank/DDBJ databases">
        <authorList>
            <person name="Kajale S.C."/>
            <person name="Sharma A."/>
        </authorList>
    </citation>
    <scope>NUCLEOTIDE SEQUENCE</scope>
    <source>
        <strain evidence="2">LS1_42</strain>
    </source>
</reference>
<sequence length="233" mass="23163">MKTSDVSDRFSRRTVLRAVGASALVGVVVPGVVAAASSVSGQGVTVTLNSCSRDGSQYVGQFSASADQTVQQGTQVRIDGSNKATLNSAQDSASFSASNSSGTFAVVITRGSTSSSGSLSCPAQACAVTASAGSGSPRCTYTFTNGCDDSAIVSFNKTSTQGNDLSSLNVAGSGSASVTLTPNTQYSWSASVNGDPAGAGSIDCGHPGQGQGVEDGHPGRGDGLEPENEEEAE</sequence>
<feature type="compositionally biased region" description="Basic and acidic residues" evidence="1">
    <location>
        <begin position="214"/>
        <end position="223"/>
    </location>
</feature>
<proteinExistence type="predicted"/>
<protein>
    <submittedName>
        <fullName evidence="2">Uncharacterized protein</fullName>
    </submittedName>
</protein>
<name>A0A8J8TTI0_9EURY</name>
<comment type="caution">
    <text evidence="2">The sequence shown here is derived from an EMBL/GenBank/DDBJ whole genome shotgun (WGS) entry which is preliminary data.</text>
</comment>
<dbReference type="PROSITE" id="PS51318">
    <property type="entry name" value="TAT"/>
    <property type="match status" value="1"/>
</dbReference>
<dbReference type="InterPro" id="IPR006311">
    <property type="entry name" value="TAT_signal"/>
</dbReference>
<organism evidence="2 3">
    <name type="scientific">Natronococcus pandeyae</name>
    <dbReference type="NCBI Taxonomy" id="2055836"/>
    <lineage>
        <taxon>Archaea</taxon>
        <taxon>Methanobacteriati</taxon>
        <taxon>Methanobacteriota</taxon>
        <taxon>Stenosarchaea group</taxon>
        <taxon>Halobacteria</taxon>
        <taxon>Halobacteriales</taxon>
        <taxon>Natrialbaceae</taxon>
        <taxon>Natronococcus</taxon>
    </lineage>
</organism>
<dbReference type="Proteomes" id="UP000766904">
    <property type="component" value="Unassembled WGS sequence"/>
</dbReference>
<accession>A0A8J8TTI0</accession>
<evidence type="ECO:0000313" key="3">
    <source>
        <dbReference type="Proteomes" id="UP000766904"/>
    </source>
</evidence>
<feature type="compositionally biased region" description="Acidic residues" evidence="1">
    <location>
        <begin position="224"/>
        <end position="233"/>
    </location>
</feature>
<dbReference type="AlphaFoldDB" id="A0A8J8TTI0"/>
<gene>
    <name evidence="2" type="ORF">CV102_06620</name>
</gene>
<evidence type="ECO:0000313" key="2">
    <source>
        <dbReference type="EMBL" id="TYL39939.1"/>
    </source>
</evidence>